<evidence type="ECO:0000313" key="2">
    <source>
        <dbReference type="EMBL" id="AGA77173.1"/>
    </source>
</evidence>
<dbReference type="HOGENOM" id="CLU_181383_0_0_10"/>
<dbReference type="PANTHER" id="PTHR36443">
    <property type="entry name" value="BSR5223 PROTEIN"/>
    <property type="match status" value="1"/>
</dbReference>
<gene>
    <name evidence="2" type="ordered locus">Echvi_0900</name>
</gene>
<dbReference type="Pfam" id="PF11146">
    <property type="entry name" value="DUF2905"/>
    <property type="match status" value="1"/>
</dbReference>
<keyword evidence="3" id="KW-1185">Reference proteome</keyword>
<keyword evidence="1" id="KW-0472">Membrane</keyword>
<protein>
    <recommendedName>
        <fullName evidence="4">DUF2905 domain-containing protein</fullName>
    </recommendedName>
</protein>
<evidence type="ECO:0008006" key="4">
    <source>
        <dbReference type="Google" id="ProtNLM"/>
    </source>
</evidence>
<keyword evidence="1" id="KW-1133">Transmembrane helix</keyword>
<reference evidence="3" key="1">
    <citation type="submission" date="2012-02" db="EMBL/GenBank/DDBJ databases">
        <title>The complete genome of Echinicola vietnamensis DSM 17526.</title>
        <authorList>
            <person name="Lucas S."/>
            <person name="Copeland A."/>
            <person name="Lapidus A."/>
            <person name="Glavina del Rio T."/>
            <person name="Dalin E."/>
            <person name="Tice H."/>
            <person name="Bruce D."/>
            <person name="Goodwin L."/>
            <person name="Pitluck S."/>
            <person name="Peters L."/>
            <person name="Ovchinnikova G."/>
            <person name="Teshima H."/>
            <person name="Kyrpides N."/>
            <person name="Mavromatis K."/>
            <person name="Ivanova N."/>
            <person name="Brettin T."/>
            <person name="Detter J.C."/>
            <person name="Han C."/>
            <person name="Larimer F."/>
            <person name="Land M."/>
            <person name="Hauser L."/>
            <person name="Markowitz V."/>
            <person name="Cheng J.-F."/>
            <person name="Hugenholtz P."/>
            <person name="Woyke T."/>
            <person name="Wu D."/>
            <person name="Brambilla E."/>
            <person name="Klenk H.-P."/>
            <person name="Eisen J.A."/>
        </authorList>
    </citation>
    <scope>NUCLEOTIDE SEQUENCE [LARGE SCALE GENOMIC DNA]</scope>
    <source>
        <strain evidence="3">DSM 17526 / LMG 23754 / KMM 6221</strain>
    </source>
</reference>
<dbReference type="AlphaFoldDB" id="L0FVW5"/>
<dbReference type="KEGG" id="evi:Echvi_0900"/>
<sequence length="99" mass="11144">MDNTSLPNNDEIIACSLFSQYFSVMNSEMGKWIIGAGLVIVGIGLGIYFLGDKLNWLGRLPGDIRVERENFSFYFPVTSMILISIIVSLLLRLVHYLGR</sequence>
<organism evidence="2 3">
    <name type="scientific">Echinicola vietnamensis (strain DSM 17526 / LMG 23754 / KMM 6221)</name>
    <dbReference type="NCBI Taxonomy" id="926556"/>
    <lineage>
        <taxon>Bacteria</taxon>
        <taxon>Pseudomonadati</taxon>
        <taxon>Bacteroidota</taxon>
        <taxon>Cytophagia</taxon>
        <taxon>Cytophagales</taxon>
        <taxon>Cyclobacteriaceae</taxon>
        <taxon>Echinicola</taxon>
    </lineage>
</organism>
<dbReference type="PATRIC" id="fig|926556.3.peg.916"/>
<dbReference type="STRING" id="926556.Echvi_0900"/>
<accession>L0FVW5</accession>
<keyword evidence="1" id="KW-0812">Transmembrane</keyword>
<dbReference type="Proteomes" id="UP000010796">
    <property type="component" value="Chromosome"/>
</dbReference>
<name>L0FVW5_ECHVK</name>
<dbReference type="eggNOG" id="ENOG5032NVY">
    <property type="taxonomic scope" value="Bacteria"/>
</dbReference>
<dbReference type="InterPro" id="IPR021320">
    <property type="entry name" value="DUF2905"/>
</dbReference>
<evidence type="ECO:0000313" key="3">
    <source>
        <dbReference type="Proteomes" id="UP000010796"/>
    </source>
</evidence>
<evidence type="ECO:0000256" key="1">
    <source>
        <dbReference type="SAM" id="Phobius"/>
    </source>
</evidence>
<proteinExistence type="predicted"/>
<dbReference type="EMBL" id="CP003346">
    <property type="protein sequence ID" value="AGA77173.1"/>
    <property type="molecule type" value="Genomic_DNA"/>
</dbReference>
<dbReference type="PANTHER" id="PTHR36443:SF1">
    <property type="entry name" value="BSR5223 PROTEIN"/>
    <property type="match status" value="1"/>
</dbReference>
<feature type="transmembrane region" description="Helical" evidence="1">
    <location>
        <begin position="71"/>
        <end position="94"/>
    </location>
</feature>
<feature type="transmembrane region" description="Helical" evidence="1">
    <location>
        <begin position="32"/>
        <end position="51"/>
    </location>
</feature>